<evidence type="ECO:0000313" key="11">
    <source>
        <dbReference type="Proteomes" id="UP000265955"/>
    </source>
</evidence>
<feature type="transmembrane region" description="Helical" evidence="8">
    <location>
        <begin position="75"/>
        <end position="94"/>
    </location>
</feature>
<evidence type="ECO:0000259" key="9">
    <source>
        <dbReference type="PROSITE" id="PS50850"/>
    </source>
</evidence>
<comment type="caution">
    <text evidence="10">The sequence shown here is derived from an EMBL/GenBank/DDBJ whole genome shotgun (WGS) entry which is preliminary data.</text>
</comment>
<feature type="transmembrane region" description="Helical" evidence="8">
    <location>
        <begin position="331"/>
        <end position="353"/>
    </location>
</feature>
<dbReference type="InterPro" id="IPR036259">
    <property type="entry name" value="MFS_trans_sf"/>
</dbReference>
<evidence type="ECO:0000256" key="6">
    <source>
        <dbReference type="ARBA" id="ARBA00022989"/>
    </source>
</evidence>
<sequence>MQPTSWPRQSFGFAFFFFAYYGYVGVFSPYASLYFSEKGLSAAQIGILMSLMQVMRIFGPNLWGWVADRHQQRVTVLRITAIAAATAFIGIFIGQTFAQLFLAMVAVNLFTSAQGPLSEALMLSEMRGDLTHYGRLRLWGSVGFILSVTIAGPFLDRYGIGLLPWLALGLLLMVLAASLKMEETAHPDDAKETPSVMALLRKREVLAFFVSTFLMIAAHASLYVFYSLYLAQIGYSNTVIGLMWSLGVVVEIIFFFYQAPLFRRFGVRRLMIASLLIAVVRFLMIGFGAESLVLLLIAQVLHAATFGVHHSASVVTMQRWFAGPLQASGQALYTSISYGLGGTLGGLILTGLWDTFGSHAVYLVAAIFSLGGAVAAVLSYRWQNNEERQ</sequence>
<keyword evidence="7 8" id="KW-0472">Membrane</keyword>
<dbReference type="PIRSF" id="PIRSF004925">
    <property type="entry name" value="HcaT"/>
    <property type="match status" value="1"/>
</dbReference>
<protein>
    <submittedName>
        <fullName evidence="10">MFS transporter</fullName>
    </submittedName>
</protein>
<feature type="transmembrane region" description="Helical" evidence="8">
    <location>
        <begin position="205"/>
        <end position="226"/>
    </location>
</feature>
<reference evidence="11" key="1">
    <citation type="submission" date="2018-09" db="EMBL/GenBank/DDBJ databases">
        <authorList>
            <person name="Zhu H."/>
        </authorList>
    </citation>
    <scope>NUCLEOTIDE SEQUENCE [LARGE SCALE GENOMIC DNA]</scope>
    <source>
        <strain evidence="11">K1R23-30</strain>
    </source>
</reference>
<keyword evidence="5 8" id="KW-0812">Transmembrane</keyword>
<dbReference type="PANTHER" id="PTHR23522:SF10">
    <property type="entry name" value="3-PHENYLPROPIONIC ACID TRANSPORTER-RELATED"/>
    <property type="match status" value="1"/>
</dbReference>
<evidence type="ECO:0000256" key="1">
    <source>
        <dbReference type="ARBA" id="ARBA00004429"/>
    </source>
</evidence>
<keyword evidence="11" id="KW-1185">Reference proteome</keyword>
<dbReference type="EMBL" id="QYUO01000001">
    <property type="protein sequence ID" value="RJF98868.1"/>
    <property type="molecule type" value="Genomic_DNA"/>
</dbReference>
<feature type="domain" description="Major facilitator superfamily (MFS) profile" evidence="9">
    <location>
        <begin position="1"/>
        <end position="384"/>
    </location>
</feature>
<evidence type="ECO:0000256" key="4">
    <source>
        <dbReference type="ARBA" id="ARBA00022519"/>
    </source>
</evidence>
<feature type="transmembrane region" description="Helical" evidence="8">
    <location>
        <begin position="12"/>
        <end position="35"/>
    </location>
</feature>
<dbReference type="AlphaFoldDB" id="A0A3A3FW83"/>
<dbReference type="SUPFAM" id="SSF103473">
    <property type="entry name" value="MFS general substrate transporter"/>
    <property type="match status" value="1"/>
</dbReference>
<dbReference type="GO" id="GO:0005886">
    <property type="term" value="C:plasma membrane"/>
    <property type="evidence" value="ECO:0007669"/>
    <property type="project" value="UniProtKB-SubCell"/>
</dbReference>
<evidence type="ECO:0000256" key="5">
    <source>
        <dbReference type="ARBA" id="ARBA00022692"/>
    </source>
</evidence>
<name>A0A3A3FW83_9BURK</name>
<feature type="transmembrane region" description="Helical" evidence="8">
    <location>
        <begin position="161"/>
        <end position="179"/>
    </location>
</feature>
<feature type="transmembrane region" description="Helical" evidence="8">
    <location>
        <begin position="100"/>
        <end position="124"/>
    </location>
</feature>
<evidence type="ECO:0000313" key="10">
    <source>
        <dbReference type="EMBL" id="RJF98868.1"/>
    </source>
</evidence>
<keyword evidence="2" id="KW-0813">Transport</keyword>
<dbReference type="PANTHER" id="PTHR23522">
    <property type="entry name" value="BLL5896 PROTEIN"/>
    <property type="match status" value="1"/>
</dbReference>
<evidence type="ECO:0000256" key="7">
    <source>
        <dbReference type="ARBA" id="ARBA00023136"/>
    </source>
</evidence>
<organism evidence="10 11">
    <name type="scientific">Noviherbaspirillum saxi</name>
    <dbReference type="NCBI Taxonomy" id="2320863"/>
    <lineage>
        <taxon>Bacteria</taxon>
        <taxon>Pseudomonadati</taxon>
        <taxon>Pseudomonadota</taxon>
        <taxon>Betaproteobacteria</taxon>
        <taxon>Burkholderiales</taxon>
        <taxon>Oxalobacteraceae</taxon>
        <taxon>Noviherbaspirillum</taxon>
    </lineage>
</organism>
<feature type="transmembrane region" description="Helical" evidence="8">
    <location>
        <begin position="41"/>
        <end position="63"/>
    </location>
</feature>
<feature type="transmembrane region" description="Helical" evidence="8">
    <location>
        <begin position="136"/>
        <end position="155"/>
    </location>
</feature>
<dbReference type="GO" id="GO:0030395">
    <property type="term" value="F:lactose binding"/>
    <property type="evidence" value="ECO:0007669"/>
    <property type="project" value="TreeGrafter"/>
</dbReference>
<feature type="transmembrane region" description="Helical" evidence="8">
    <location>
        <begin position="269"/>
        <end position="287"/>
    </location>
</feature>
<keyword evidence="4" id="KW-0997">Cell inner membrane</keyword>
<dbReference type="InterPro" id="IPR026032">
    <property type="entry name" value="HcaT-like"/>
</dbReference>
<dbReference type="InterPro" id="IPR020846">
    <property type="entry name" value="MFS_dom"/>
</dbReference>
<evidence type="ECO:0000256" key="2">
    <source>
        <dbReference type="ARBA" id="ARBA00022448"/>
    </source>
</evidence>
<dbReference type="Pfam" id="PF12832">
    <property type="entry name" value="MFS_1_like"/>
    <property type="match status" value="1"/>
</dbReference>
<dbReference type="Proteomes" id="UP000265955">
    <property type="component" value="Unassembled WGS sequence"/>
</dbReference>
<keyword evidence="3" id="KW-1003">Cell membrane</keyword>
<evidence type="ECO:0000256" key="3">
    <source>
        <dbReference type="ARBA" id="ARBA00022475"/>
    </source>
</evidence>
<dbReference type="PROSITE" id="PS50850">
    <property type="entry name" value="MFS"/>
    <property type="match status" value="1"/>
</dbReference>
<gene>
    <name evidence="10" type="ORF">D3871_10335</name>
</gene>
<keyword evidence="6 8" id="KW-1133">Transmembrane helix</keyword>
<comment type="subcellular location">
    <subcellularLocation>
        <location evidence="1">Cell inner membrane</location>
        <topology evidence="1">Multi-pass membrane protein</topology>
    </subcellularLocation>
</comment>
<proteinExistence type="predicted"/>
<feature type="transmembrane region" description="Helical" evidence="8">
    <location>
        <begin position="238"/>
        <end position="257"/>
    </location>
</feature>
<feature type="transmembrane region" description="Helical" evidence="8">
    <location>
        <begin position="359"/>
        <end position="380"/>
    </location>
</feature>
<evidence type="ECO:0000256" key="8">
    <source>
        <dbReference type="SAM" id="Phobius"/>
    </source>
</evidence>
<accession>A0A3A3FW83</accession>
<dbReference type="Gene3D" id="1.20.1250.20">
    <property type="entry name" value="MFS general substrate transporter like domains"/>
    <property type="match status" value="2"/>
</dbReference>
<dbReference type="OrthoDB" id="9150135at2"/>
<dbReference type="GO" id="GO:0015528">
    <property type="term" value="F:lactose:proton symporter activity"/>
    <property type="evidence" value="ECO:0007669"/>
    <property type="project" value="TreeGrafter"/>
</dbReference>
<dbReference type="NCBIfam" id="NF037955">
    <property type="entry name" value="mfs"/>
    <property type="match status" value="1"/>
</dbReference>
<dbReference type="InterPro" id="IPR024989">
    <property type="entry name" value="MFS_assoc_dom"/>
</dbReference>